<sequence>MMMLRQRLCCRSIDRVSTSAVCGWFQETKFHKYKHFPTLNCTLFVRLFVQSPISIVTNADRFPLRFGLVEQFGIELGALFSIFNPLDDDLVVDQSQVFCFQRKRFHRNAHLHRTVAQQGTPRRHELVSLFMIRA</sequence>
<proteinExistence type="predicted"/>
<evidence type="ECO:0000313" key="1">
    <source>
        <dbReference type="EMBL" id="KRY57087.1"/>
    </source>
</evidence>
<organism evidence="1 2">
    <name type="scientific">Trichinella britovi</name>
    <name type="common">Parasitic roundworm</name>
    <dbReference type="NCBI Taxonomy" id="45882"/>
    <lineage>
        <taxon>Eukaryota</taxon>
        <taxon>Metazoa</taxon>
        <taxon>Ecdysozoa</taxon>
        <taxon>Nematoda</taxon>
        <taxon>Enoplea</taxon>
        <taxon>Dorylaimia</taxon>
        <taxon>Trichinellida</taxon>
        <taxon>Trichinellidae</taxon>
        <taxon>Trichinella</taxon>
    </lineage>
</organism>
<dbReference type="Proteomes" id="UP000054653">
    <property type="component" value="Unassembled WGS sequence"/>
</dbReference>
<evidence type="ECO:0000313" key="2">
    <source>
        <dbReference type="Proteomes" id="UP000054653"/>
    </source>
</evidence>
<reference evidence="1 2" key="1">
    <citation type="submission" date="2015-01" db="EMBL/GenBank/DDBJ databases">
        <title>Evolution of Trichinella species and genotypes.</title>
        <authorList>
            <person name="Korhonen P.K."/>
            <person name="Edoardo P."/>
            <person name="Giuseppe L.R."/>
            <person name="Gasser R.B."/>
        </authorList>
    </citation>
    <scope>NUCLEOTIDE SEQUENCE [LARGE SCALE GENOMIC DNA]</scope>
    <source>
        <strain evidence="1">ISS120</strain>
    </source>
</reference>
<protein>
    <submittedName>
        <fullName evidence="1">Uncharacterized protein</fullName>
    </submittedName>
</protein>
<accession>A0A0V1D698</accession>
<keyword evidence="2" id="KW-1185">Reference proteome</keyword>
<name>A0A0V1D698_TRIBR</name>
<comment type="caution">
    <text evidence="1">The sequence shown here is derived from an EMBL/GenBank/DDBJ whole genome shotgun (WGS) entry which is preliminary data.</text>
</comment>
<dbReference type="AlphaFoldDB" id="A0A0V1D698"/>
<gene>
    <name evidence="1" type="ORF">T03_6106</name>
</gene>
<dbReference type="EMBL" id="JYDI01000035">
    <property type="protein sequence ID" value="KRY57087.1"/>
    <property type="molecule type" value="Genomic_DNA"/>
</dbReference>